<dbReference type="EMBL" id="LAZR01002137">
    <property type="protein sequence ID" value="KKN33967.1"/>
    <property type="molecule type" value="Genomic_DNA"/>
</dbReference>
<feature type="compositionally biased region" description="Low complexity" evidence="3">
    <location>
        <begin position="709"/>
        <end position="748"/>
    </location>
</feature>
<sequence length="961" mass="99309">MPVEVDPIIDAEKNREESSSPWLWFLDWTFSRAWVPNGLVAHWKLDDDLATTDVIDSSGNVHHGTLVGGDNTQDVNTAGKVSDAFQFNGVDDYVGTGDPFQSTLQGSFSVSLWVKPDDGQPAATQYIFHSLDITGSNSFVTIGLLNTGKISFTYGSEGNSGNAATTNAAVFPNGATQWTLITCVADSLIAGVGGKRIYVNGAEVPLDAGDDGDTSGVTFTSYTSAVDVVIAASKTDSGSSHSSSSHSSSSHSSSSSSRSSSSSSRSSSSHSSSSHSSSSHSSSSSSVSSSSSSVSSSSHSSSSSSVSSASSSSSSSSSVSSSSSSSSSVSSSSSSVSSSSSSRSSSSQSSSHSSSSSSVSSSSSSVSSSHSSSSSSVSSSSSSGTPASQVIVYVDPDATGAANGTSWTDAYTSLQTAQDTEKKDITASNEQYTFQCRSSGGTADTTSVVMDSGWTVGADNYIEIIGTDFPSDGIYDNTVYRIETSISHALHIKRNYVRVKKIQAEATNASGSAKHGIRFSNMLAGGSDNRIDSCIVSMIYNGTTNATAYIQSGNAGGVCTFYNCTALSSSVARGIGFQCDLAVTMNVYNSDVYGFATGYSRNDAGTMTVKNCIAGNCGNDFNGTITIDYCCSDDGDGTNSNGPSGGNWANELTNAAGGDFTPVLGGNILVAALNDPGSGLFSTDIIDDSYITDSWARGAYAQAATSSSSSSVSSASSSSSSVSSSSSSVSSSSSSVSSSQSSSSSSDSPIDDYYDGTIDDVMLFSQALPADEVSRIFDVANNQAVSETVYFVNNNVDLTYQSNLYKACNFNLGPWESVAGGALPRRNLTVSNADLVKIIHPFVRDYNGLIDSVVTATPVFAGAIDIDMSAKAMEFSVISTSAAEDFIAFVLGAPNPLLQSFPDGKYYADHCRYVKQFRGLECGYSGADTVCNGTYLDCFTKGNQVRFGGQIALRSKTVRFA</sequence>
<feature type="region of interest" description="Disordered" evidence="3">
    <location>
        <begin position="709"/>
        <end position="750"/>
    </location>
</feature>
<protein>
    <submittedName>
        <fullName evidence="4">Uncharacterized protein</fullName>
    </submittedName>
</protein>
<dbReference type="GO" id="GO:0003714">
    <property type="term" value="F:transcription corepressor activity"/>
    <property type="evidence" value="ECO:0007669"/>
    <property type="project" value="TreeGrafter"/>
</dbReference>
<evidence type="ECO:0000256" key="2">
    <source>
        <dbReference type="ARBA" id="ARBA00023163"/>
    </source>
</evidence>
<dbReference type="AlphaFoldDB" id="A0A0F9QA80"/>
<feature type="compositionally biased region" description="Low complexity" evidence="3">
    <location>
        <begin position="239"/>
        <end position="383"/>
    </location>
</feature>
<keyword evidence="2" id="KW-0804">Transcription</keyword>
<dbReference type="GO" id="GO:0005634">
    <property type="term" value="C:nucleus"/>
    <property type="evidence" value="ECO:0007669"/>
    <property type="project" value="TreeGrafter"/>
</dbReference>
<dbReference type="PANTHER" id="PTHR13859">
    <property type="entry name" value="ATROPHIN-RELATED"/>
    <property type="match status" value="1"/>
</dbReference>
<proteinExistence type="predicted"/>
<dbReference type="Pfam" id="PF13385">
    <property type="entry name" value="Laminin_G_3"/>
    <property type="match status" value="1"/>
</dbReference>
<dbReference type="SUPFAM" id="SSF49899">
    <property type="entry name" value="Concanavalin A-like lectins/glucanases"/>
    <property type="match status" value="1"/>
</dbReference>
<evidence type="ECO:0000313" key="4">
    <source>
        <dbReference type="EMBL" id="KKN33967.1"/>
    </source>
</evidence>
<keyword evidence="1" id="KW-0805">Transcription regulation</keyword>
<feature type="region of interest" description="Disordered" evidence="3">
    <location>
        <begin position="235"/>
        <end position="386"/>
    </location>
</feature>
<evidence type="ECO:0000256" key="3">
    <source>
        <dbReference type="SAM" id="MobiDB-lite"/>
    </source>
</evidence>
<dbReference type="PANTHER" id="PTHR13859:SF11">
    <property type="entry name" value="GRUNGE, ISOFORM J"/>
    <property type="match status" value="1"/>
</dbReference>
<dbReference type="InterPro" id="IPR013320">
    <property type="entry name" value="ConA-like_dom_sf"/>
</dbReference>
<comment type="caution">
    <text evidence="4">The sequence shown here is derived from an EMBL/GenBank/DDBJ whole genome shotgun (WGS) entry which is preliminary data.</text>
</comment>
<organism evidence="4">
    <name type="scientific">marine sediment metagenome</name>
    <dbReference type="NCBI Taxonomy" id="412755"/>
    <lineage>
        <taxon>unclassified sequences</taxon>
        <taxon>metagenomes</taxon>
        <taxon>ecological metagenomes</taxon>
    </lineage>
</organism>
<reference evidence="4" key="1">
    <citation type="journal article" date="2015" name="Nature">
        <title>Complex archaea that bridge the gap between prokaryotes and eukaryotes.</title>
        <authorList>
            <person name="Spang A."/>
            <person name="Saw J.H."/>
            <person name="Jorgensen S.L."/>
            <person name="Zaremba-Niedzwiedzka K."/>
            <person name="Martijn J."/>
            <person name="Lind A.E."/>
            <person name="van Eijk R."/>
            <person name="Schleper C."/>
            <person name="Guy L."/>
            <person name="Ettema T.J."/>
        </authorList>
    </citation>
    <scope>NUCLEOTIDE SEQUENCE</scope>
</reference>
<gene>
    <name evidence="4" type="ORF">LCGC14_0798490</name>
</gene>
<accession>A0A0F9QA80</accession>
<name>A0A0F9QA80_9ZZZZ</name>
<evidence type="ECO:0000256" key="1">
    <source>
        <dbReference type="ARBA" id="ARBA00023015"/>
    </source>
</evidence>
<dbReference type="Gene3D" id="2.60.120.200">
    <property type="match status" value="1"/>
</dbReference>